<keyword evidence="3" id="KW-1185">Reference proteome</keyword>
<reference evidence="2" key="1">
    <citation type="submission" date="2022-12" db="EMBL/GenBank/DDBJ databases">
        <authorList>
            <person name="Ruckert C."/>
            <person name="Busche T."/>
            <person name="Kalinowski J."/>
            <person name="Wittmann C."/>
        </authorList>
    </citation>
    <scope>NUCLEOTIDE SEQUENCE</scope>
    <source>
        <strain evidence="2">DSM 40467</strain>
    </source>
</reference>
<proteinExistence type="predicted"/>
<evidence type="ECO:0000313" key="3">
    <source>
        <dbReference type="Proteomes" id="UP001164439"/>
    </source>
</evidence>
<sequence length="133" mass="13782">MKTHLAAALGFVVLTAGTLLGAPTAAGAQTAPYPTTPFDVTLGASSVRGTLTWYDRSVGAGGKLQAVGCNRVGFSTYGASGNELGTWSTTLQCNVTYQFNTVLPADVPGGAASVRICLSDEDMAVKCEWYDRP</sequence>
<keyword evidence="1" id="KW-0732">Signal</keyword>
<feature type="signal peptide" evidence="1">
    <location>
        <begin position="1"/>
        <end position="21"/>
    </location>
</feature>
<evidence type="ECO:0000256" key="1">
    <source>
        <dbReference type="SAM" id="SignalP"/>
    </source>
</evidence>
<organism evidence="2 3">
    <name type="scientific">Streptomyces cinnabarinus</name>
    <dbReference type="NCBI Taxonomy" id="67287"/>
    <lineage>
        <taxon>Bacteria</taxon>
        <taxon>Bacillati</taxon>
        <taxon>Actinomycetota</taxon>
        <taxon>Actinomycetes</taxon>
        <taxon>Kitasatosporales</taxon>
        <taxon>Streptomycetaceae</taxon>
        <taxon>Streptomyces</taxon>
    </lineage>
</organism>
<name>A0ABY7KVC2_9ACTN</name>
<dbReference type="EMBL" id="CP114413">
    <property type="protein sequence ID" value="WAZ26681.1"/>
    <property type="molecule type" value="Genomic_DNA"/>
</dbReference>
<dbReference type="Proteomes" id="UP001164439">
    <property type="component" value="Chromosome"/>
</dbReference>
<evidence type="ECO:0008006" key="4">
    <source>
        <dbReference type="Google" id="ProtNLM"/>
    </source>
</evidence>
<protein>
    <recommendedName>
        <fullName evidence="4">Secreted protein</fullName>
    </recommendedName>
</protein>
<evidence type="ECO:0000313" key="2">
    <source>
        <dbReference type="EMBL" id="WAZ26681.1"/>
    </source>
</evidence>
<dbReference type="RefSeq" id="WP_269664167.1">
    <property type="nucleotide sequence ID" value="NZ_CP114413.1"/>
</dbReference>
<accession>A0ABY7KVC2</accession>
<feature type="chain" id="PRO_5045819047" description="Secreted protein" evidence="1">
    <location>
        <begin position="22"/>
        <end position="133"/>
    </location>
</feature>
<gene>
    <name evidence="2" type="ORF">STRCI_008293</name>
</gene>